<dbReference type="PANTHER" id="PTHR31339:SF9">
    <property type="entry name" value="PLASMIN AND FIBRONECTIN-BINDING PROTEIN A"/>
    <property type="match status" value="1"/>
</dbReference>
<proteinExistence type="inferred from homology"/>
<dbReference type="Pfam" id="PF00295">
    <property type="entry name" value="Glyco_hydro_28"/>
    <property type="match status" value="1"/>
</dbReference>
<protein>
    <submittedName>
        <fullName evidence="6">Glycosyl hydrolase family 28</fullName>
    </submittedName>
</protein>
<organism evidence="6 7">
    <name type="scientific">Leeuwenhoekiella aestuarii</name>
    <dbReference type="NCBI Taxonomy" id="2249426"/>
    <lineage>
        <taxon>Bacteria</taxon>
        <taxon>Pseudomonadati</taxon>
        <taxon>Bacteroidota</taxon>
        <taxon>Flavobacteriia</taxon>
        <taxon>Flavobacteriales</taxon>
        <taxon>Flavobacteriaceae</taxon>
        <taxon>Leeuwenhoekiella</taxon>
    </lineage>
</organism>
<reference evidence="6 7" key="1">
    <citation type="submission" date="2018-07" db="EMBL/GenBank/DDBJ databases">
        <title>Leeuwenhoekiella genomics.</title>
        <authorList>
            <person name="Tahon G."/>
            <person name="Willems A."/>
        </authorList>
    </citation>
    <scope>NUCLEOTIDE SEQUENCE [LARGE SCALE GENOMIC DNA]</scope>
    <source>
        <strain evidence="6 7">R-50232</strain>
    </source>
</reference>
<comment type="caution">
    <text evidence="6">The sequence shown here is derived from an EMBL/GenBank/DDBJ whole genome shotgun (WGS) entry which is preliminary data.</text>
</comment>
<dbReference type="InterPro" id="IPR011050">
    <property type="entry name" value="Pectin_lyase_fold/virulence"/>
</dbReference>
<keyword evidence="5" id="KW-0732">Signal</keyword>
<dbReference type="Proteomes" id="UP000289821">
    <property type="component" value="Unassembled WGS sequence"/>
</dbReference>
<feature type="signal peptide" evidence="5">
    <location>
        <begin position="1"/>
        <end position="21"/>
    </location>
</feature>
<dbReference type="GO" id="GO:0004650">
    <property type="term" value="F:polygalacturonase activity"/>
    <property type="evidence" value="ECO:0007669"/>
    <property type="project" value="InterPro"/>
</dbReference>
<sequence length="437" mass="49550">MHTFIKSFLFLVLIINTVAYGQDRFPDGTVIPEWFHNTEGVHLDDLGKKYVITDYGVINDSTLIQTEKIQTVIDSAANNGGGVIIIPKGIFLSGSLFFKQNTHLYLEDNGVLKGSDDISNFPVIMTRIEGESVKYFPALVNADKLDGFTISGKGTLDGNGLRYWKAFWLRREWNPDCTNKDEMRPRLVYVSNSKNIQIENIKLKNSPFWTTHFYKSEYIKLLNLTITSPKEPVKAPSTDAVDIDACQNMLIKNCYMAVNDDAVALKGGKGPHADEDPNNGENRNIIIEDNTYGFCHSALTCGSESIHNYNIIFRRSTVDTAHRIFWLKMRPDTPQTYEYITIEDIKGSVRSMILIKPWTQFFNLKGEKSIIKSSAHNIKMKNIKLTCEIGFNIVASDQYKLSDFTFENIKLETPNGQLENTESIENLVLNNVKIVED</sequence>
<evidence type="ECO:0000313" key="7">
    <source>
        <dbReference type="Proteomes" id="UP000289821"/>
    </source>
</evidence>
<dbReference type="PANTHER" id="PTHR31339">
    <property type="entry name" value="PECTIN LYASE-RELATED"/>
    <property type="match status" value="1"/>
</dbReference>
<name>A0A4Q0NXM7_9FLAO</name>
<evidence type="ECO:0000256" key="3">
    <source>
        <dbReference type="ARBA" id="ARBA00023295"/>
    </source>
</evidence>
<evidence type="ECO:0000313" key="6">
    <source>
        <dbReference type="EMBL" id="RXG16754.1"/>
    </source>
</evidence>
<dbReference type="InterPro" id="IPR000743">
    <property type="entry name" value="Glyco_hydro_28"/>
</dbReference>
<dbReference type="EMBL" id="QOVI01000002">
    <property type="protein sequence ID" value="RXG16754.1"/>
    <property type="molecule type" value="Genomic_DNA"/>
</dbReference>
<evidence type="ECO:0000256" key="2">
    <source>
        <dbReference type="ARBA" id="ARBA00022801"/>
    </source>
</evidence>
<dbReference type="InterPro" id="IPR051801">
    <property type="entry name" value="GH28_Enzymes"/>
</dbReference>
<evidence type="ECO:0000256" key="1">
    <source>
        <dbReference type="ARBA" id="ARBA00008834"/>
    </source>
</evidence>
<dbReference type="RefSeq" id="WP_128760415.1">
    <property type="nucleotide sequence ID" value="NZ_QOVI01000002.1"/>
</dbReference>
<dbReference type="InterPro" id="IPR012334">
    <property type="entry name" value="Pectin_lyas_fold"/>
</dbReference>
<gene>
    <name evidence="6" type="ORF">DSM04_102336</name>
</gene>
<keyword evidence="7" id="KW-1185">Reference proteome</keyword>
<feature type="chain" id="PRO_5020926926" evidence="5">
    <location>
        <begin position="22"/>
        <end position="437"/>
    </location>
</feature>
<keyword evidence="3 4" id="KW-0326">Glycosidase</keyword>
<keyword evidence="2 4" id="KW-0378">Hydrolase</keyword>
<dbReference type="Gene3D" id="2.160.20.10">
    <property type="entry name" value="Single-stranded right-handed beta-helix, Pectin lyase-like"/>
    <property type="match status" value="1"/>
</dbReference>
<dbReference type="AlphaFoldDB" id="A0A4Q0NXM7"/>
<dbReference type="OrthoDB" id="9795222at2"/>
<dbReference type="GO" id="GO:0005975">
    <property type="term" value="P:carbohydrate metabolic process"/>
    <property type="evidence" value="ECO:0007669"/>
    <property type="project" value="InterPro"/>
</dbReference>
<evidence type="ECO:0000256" key="5">
    <source>
        <dbReference type="SAM" id="SignalP"/>
    </source>
</evidence>
<evidence type="ECO:0000256" key="4">
    <source>
        <dbReference type="RuleBase" id="RU361169"/>
    </source>
</evidence>
<dbReference type="SUPFAM" id="SSF51126">
    <property type="entry name" value="Pectin lyase-like"/>
    <property type="match status" value="1"/>
</dbReference>
<accession>A0A4Q0NXM7</accession>
<comment type="similarity">
    <text evidence="1 4">Belongs to the glycosyl hydrolase 28 family.</text>
</comment>